<feature type="domain" description="NAD-dependent epimerase/dehydratase" evidence="2">
    <location>
        <begin position="3"/>
        <end position="220"/>
    </location>
</feature>
<dbReference type="InterPro" id="IPR036291">
    <property type="entry name" value="NAD(P)-bd_dom_sf"/>
</dbReference>
<feature type="transmembrane region" description="Helical" evidence="1">
    <location>
        <begin position="316"/>
        <end position="336"/>
    </location>
</feature>
<keyword evidence="1" id="KW-1133">Transmembrane helix</keyword>
<proteinExistence type="predicted"/>
<dbReference type="Proteomes" id="UP000095544">
    <property type="component" value="Unassembled WGS sequence"/>
</dbReference>
<sequence>MKVLICGEYGIYCKELISRLKKEKHDIFVITGSEKARREKPRSGVFQEYNFSYRSKNIGTIMKNVQADVLLIMGICDTKFTWQDINQESVRYLTSITNILMSAKEAGIKQVIYCSSLGIYDGCEDEVIDKDTDFEANSILMQTVIQTEYMCAEQNIPGEFEICVIRYPEVYGDYKTHNCNICTRLMETFFTSTEMEIEAGRQHRVLYVNDAVDVLMRVFLCKEREKNYLIPGTVYTERQLIDAVKTVIPGRETRINEAVYKTIPLPGIADPHLERLGIYEKYSLEDGLRELFKIYEKEKNLEIKEEKKKSVIKDKLIPLLENVGLFLLMTLLTYLLKDTWFGSIADLYLIYVVIIAVVYGCAHALFATLLTLLAKIGEILITGGAFDYAAFTGILQVLVIGVVVGHMRDKYRRKNGDLEDEKKYYQSELVDMTRIYDGNRYVKEIYEKRIVNYENSMVRVYEASSQLDFWEPQKVIFQAVDVARELMGIDDVAIYITGSNTGYLRLAAASSEEARQMGKSIHADENFFMGRQLVERTVYRNRDLESSLPSYACGIYDRENLNAIIMLWTKDLTKINLYESNMLALICRLIEASMNHAATYWNRLANQYIEGTNVLKEEEFDKMYQICQEGSKQNKLEYTALRVPGPYLQSRGAEGYTQIASLIRQTDIIGERDGDICILLMNTNEKEADYVIQRFQNAGVRVENGIG</sequence>
<feature type="transmembrane region" description="Helical" evidence="1">
    <location>
        <begin position="379"/>
        <end position="404"/>
    </location>
</feature>
<protein>
    <submittedName>
        <fullName evidence="3">NAD dependent epimerase/dehydratase family</fullName>
    </submittedName>
</protein>
<gene>
    <name evidence="3" type="ORF">ERS852491_00631</name>
</gene>
<evidence type="ECO:0000313" key="4">
    <source>
        <dbReference type="Proteomes" id="UP000095544"/>
    </source>
</evidence>
<dbReference type="STRING" id="39482.ERS852491_00631"/>
<dbReference type="SUPFAM" id="SSF51735">
    <property type="entry name" value="NAD(P)-binding Rossmann-fold domains"/>
    <property type="match status" value="1"/>
</dbReference>
<dbReference type="AlphaFoldDB" id="A0A174A694"/>
<reference evidence="3 4" key="1">
    <citation type="submission" date="2015-09" db="EMBL/GenBank/DDBJ databases">
        <authorList>
            <consortium name="Pathogen Informatics"/>
        </authorList>
    </citation>
    <scope>NUCLEOTIDE SEQUENCE [LARGE SCALE GENOMIC DNA]</scope>
    <source>
        <strain evidence="3 4">2789STDY5834876</strain>
    </source>
</reference>
<evidence type="ECO:0000259" key="2">
    <source>
        <dbReference type="Pfam" id="PF01370"/>
    </source>
</evidence>
<dbReference type="RefSeq" id="WP_055150987.1">
    <property type="nucleotide sequence ID" value="NZ_CYZU01000004.1"/>
</dbReference>
<dbReference type="OrthoDB" id="9771073at2"/>
<organism evidence="3 4">
    <name type="scientific">Faecalicatena contorta</name>
    <dbReference type="NCBI Taxonomy" id="39482"/>
    <lineage>
        <taxon>Bacteria</taxon>
        <taxon>Bacillati</taxon>
        <taxon>Bacillota</taxon>
        <taxon>Clostridia</taxon>
        <taxon>Lachnospirales</taxon>
        <taxon>Lachnospiraceae</taxon>
        <taxon>Faecalicatena</taxon>
    </lineage>
</organism>
<accession>A0A174A694</accession>
<keyword evidence="1" id="KW-0812">Transmembrane</keyword>
<dbReference type="EMBL" id="CYZU01000004">
    <property type="protein sequence ID" value="CUN84222.1"/>
    <property type="molecule type" value="Genomic_DNA"/>
</dbReference>
<name>A0A174A694_9FIRM</name>
<feature type="transmembrane region" description="Helical" evidence="1">
    <location>
        <begin position="348"/>
        <end position="373"/>
    </location>
</feature>
<keyword evidence="1" id="KW-0472">Membrane</keyword>
<evidence type="ECO:0000313" key="3">
    <source>
        <dbReference type="EMBL" id="CUN84222.1"/>
    </source>
</evidence>
<dbReference type="InterPro" id="IPR001509">
    <property type="entry name" value="Epimerase_deHydtase"/>
</dbReference>
<dbReference type="Gene3D" id="3.40.50.720">
    <property type="entry name" value="NAD(P)-binding Rossmann-like Domain"/>
    <property type="match status" value="1"/>
</dbReference>
<dbReference type="Pfam" id="PF01370">
    <property type="entry name" value="Epimerase"/>
    <property type="match status" value="1"/>
</dbReference>
<evidence type="ECO:0000256" key="1">
    <source>
        <dbReference type="SAM" id="Phobius"/>
    </source>
</evidence>